<protein>
    <submittedName>
        <fullName evidence="2">Uncharacterized protein</fullName>
    </submittedName>
</protein>
<comment type="caution">
    <text evidence="2">The sequence shown here is derived from an EMBL/GenBank/DDBJ whole genome shotgun (WGS) entry which is preliminary data.</text>
</comment>
<reference evidence="3" key="1">
    <citation type="journal article" date="2019" name="Int. J. Syst. Evol. Microbiol.">
        <title>The Global Catalogue of Microorganisms (GCM) 10K type strain sequencing project: providing services to taxonomists for standard genome sequencing and annotation.</title>
        <authorList>
            <consortium name="The Broad Institute Genomics Platform"/>
            <consortium name="The Broad Institute Genome Sequencing Center for Infectious Disease"/>
            <person name="Wu L."/>
            <person name="Ma J."/>
        </authorList>
    </citation>
    <scope>NUCLEOTIDE SEQUENCE [LARGE SCALE GENOMIC DNA]</scope>
    <source>
        <strain evidence="3">JCM 16904</strain>
    </source>
</reference>
<feature type="compositionally biased region" description="Basic and acidic residues" evidence="1">
    <location>
        <begin position="25"/>
        <end position="46"/>
    </location>
</feature>
<evidence type="ECO:0000256" key="1">
    <source>
        <dbReference type="SAM" id="MobiDB-lite"/>
    </source>
</evidence>
<organism evidence="2 3">
    <name type="scientific">Nonomuraea antimicrobica</name>
    <dbReference type="NCBI Taxonomy" id="561173"/>
    <lineage>
        <taxon>Bacteria</taxon>
        <taxon>Bacillati</taxon>
        <taxon>Actinomycetota</taxon>
        <taxon>Actinomycetes</taxon>
        <taxon>Streptosporangiales</taxon>
        <taxon>Streptosporangiaceae</taxon>
        <taxon>Nonomuraea</taxon>
    </lineage>
</organism>
<evidence type="ECO:0000313" key="3">
    <source>
        <dbReference type="Proteomes" id="UP001500902"/>
    </source>
</evidence>
<keyword evidence="3" id="KW-1185">Reference proteome</keyword>
<proteinExistence type="predicted"/>
<accession>A0ABP7BZY2</accession>
<sequence length="113" mass="12561">MELRVVPDRLAAPGQNQRDVMSSEALEKCGNFHEPKVEKSSRRNDTDFPPPSRGRRFTASGRPRQMTLVVNCPPGRSHRRRPFATAGTAAHAEAGFPAPVTAVRCLPWRWVTA</sequence>
<gene>
    <name evidence="2" type="ORF">GCM10022224_043950</name>
</gene>
<dbReference type="EMBL" id="BAAAZP010000082">
    <property type="protein sequence ID" value="GAA3674859.1"/>
    <property type="molecule type" value="Genomic_DNA"/>
</dbReference>
<feature type="region of interest" description="Disordered" evidence="1">
    <location>
        <begin position="1"/>
        <end position="60"/>
    </location>
</feature>
<evidence type="ECO:0000313" key="2">
    <source>
        <dbReference type="EMBL" id="GAA3674859.1"/>
    </source>
</evidence>
<name>A0ABP7BZY2_9ACTN</name>
<dbReference type="Proteomes" id="UP001500902">
    <property type="component" value="Unassembled WGS sequence"/>
</dbReference>